<evidence type="ECO:0000313" key="2">
    <source>
        <dbReference type="EMBL" id="RRT60870.1"/>
    </source>
</evidence>
<keyword evidence="1" id="KW-0812">Transmembrane</keyword>
<dbReference type="PANTHER" id="PTHR31170:SF25">
    <property type="entry name" value="BNAA09G04570D PROTEIN"/>
    <property type="match status" value="1"/>
</dbReference>
<dbReference type="AlphaFoldDB" id="A0A426ZA47"/>
<accession>A0A426ZA47</accession>
<comment type="caution">
    <text evidence="2">The sequence shown here is derived from an EMBL/GenBank/DDBJ whole genome shotgun (WGS) entry which is preliminary data.</text>
</comment>
<feature type="transmembrane region" description="Helical" evidence="1">
    <location>
        <begin position="397"/>
        <end position="418"/>
    </location>
</feature>
<evidence type="ECO:0000313" key="3">
    <source>
        <dbReference type="Proteomes" id="UP000287651"/>
    </source>
</evidence>
<dbReference type="Proteomes" id="UP000287651">
    <property type="component" value="Unassembled WGS sequence"/>
</dbReference>
<protein>
    <submittedName>
        <fullName evidence="2">Uncharacterized protein</fullName>
    </submittedName>
</protein>
<organism evidence="2 3">
    <name type="scientific">Ensete ventricosum</name>
    <name type="common">Abyssinian banana</name>
    <name type="synonym">Musa ensete</name>
    <dbReference type="NCBI Taxonomy" id="4639"/>
    <lineage>
        <taxon>Eukaryota</taxon>
        <taxon>Viridiplantae</taxon>
        <taxon>Streptophyta</taxon>
        <taxon>Embryophyta</taxon>
        <taxon>Tracheophyta</taxon>
        <taxon>Spermatophyta</taxon>
        <taxon>Magnoliopsida</taxon>
        <taxon>Liliopsida</taxon>
        <taxon>Zingiberales</taxon>
        <taxon>Musaceae</taxon>
        <taxon>Ensete</taxon>
    </lineage>
</organism>
<gene>
    <name evidence="2" type="ORF">B296_00036451</name>
</gene>
<sequence>MSDTLPLDDEWVSGLGKKVADTKWEEWRSQPPTIFKAPKHIREIDTGAYEPVILSVGPYHRDKPHLQAMNLLKWHYLKKFLLRNPVKSLVDYLKQVKALESQARMSYAEELNMSSNDFLQMLLLDACFVVETITFWEQTEQGLEAVQNPIKITSWALQAVARDMLLLENQLPFFLLQTLFDAAFPYHSGNLAVLALNFIGRFVRNSNMEIASLSGSSHHLLHIFHSCIIPETERDRNPVVVTGQPTSELPWMPNATLLKEVGVQFKMRVAAKSFLDVTFQHGVMEMAQLIIDEDTSTLFRNLTAFEQCHKRANPVVTAYLFLMNSIIDTAADVQLLKRDKIVIGAWSHSKEVAHLFHDLVTDKVFDSRWRPPSIFSDVAKHYDSNRHRATDFNTRRAFISLFSVIIVLTLFTIVSYFWPPK</sequence>
<dbReference type="EMBL" id="AMZH03007617">
    <property type="protein sequence ID" value="RRT60870.1"/>
    <property type="molecule type" value="Genomic_DNA"/>
</dbReference>
<dbReference type="InterPro" id="IPR004158">
    <property type="entry name" value="DUF247_pln"/>
</dbReference>
<evidence type="ECO:0000256" key="1">
    <source>
        <dbReference type="SAM" id="Phobius"/>
    </source>
</evidence>
<dbReference type="Pfam" id="PF03140">
    <property type="entry name" value="DUF247"/>
    <property type="match status" value="1"/>
</dbReference>
<proteinExistence type="predicted"/>
<keyword evidence="1" id="KW-1133">Transmembrane helix</keyword>
<reference evidence="2 3" key="1">
    <citation type="journal article" date="2014" name="Agronomy (Basel)">
        <title>A Draft Genome Sequence for Ensete ventricosum, the Drought-Tolerant Tree Against Hunger.</title>
        <authorList>
            <person name="Harrison J."/>
            <person name="Moore K.A."/>
            <person name="Paszkiewicz K."/>
            <person name="Jones T."/>
            <person name="Grant M."/>
            <person name="Ambacheew D."/>
            <person name="Muzemil S."/>
            <person name="Studholme D.J."/>
        </authorList>
    </citation>
    <scope>NUCLEOTIDE SEQUENCE [LARGE SCALE GENOMIC DNA]</scope>
</reference>
<dbReference type="PANTHER" id="PTHR31170">
    <property type="entry name" value="BNAC04G53230D PROTEIN"/>
    <property type="match status" value="1"/>
</dbReference>
<keyword evidence="1" id="KW-0472">Membrane</keyword>
<name>A0A426ZA47_ENSVE</name>